<protein>
    <recommendedName>
        <fullName evidence="6">N1221-domain-containing protein</fullName>
    </recommendedName>
</protein>
<dbReference type="EMBL" id="QZAO01000008">
    <property type="protein sequence ID" value="THW80179.1"/>
    <property type="molecule type" value="Genomic_DNA"/>
</dbReference>
<accession>A0A4S9AKU1</accession>
<organism evidence="4 5">
    <name type="scientific">Aureobasidium pullulans</name>
    <name type="common">Black yeast</name>
    <name type="synonym">Pullularia pullulans</name>
    <dbReference type="NCBI Taxonomy" id="5580"/>
    <lineage>
        <taxon>Eukaryota</taxon>
        <taxon>Fungi</taxon>
        <taxon>Dikarya</taxon>
        <taxon>Ascomycota</taxon>
        <taxon>Pezizomycotina</taxon>
        <taxon>Dothideomycetes</taxon>
        <taxon>Dothideomycetidae</taxon>
        <taxon>Dothideales</taxon>
        <taxon>Saccotheciaceae</taxon>
        <taxon>Aureobasidium</taxon>
    </lineage>
</organism>
<comment type="caution">
    <text evidence="4">The sequence shown here is derived from an EMBL/GenBank/DDBJ whole genome shotgun (WGS) entry which is preliminary data.</text>
</comment>
<evidence type="ECO:0000313" key="4">
    <source>
        <dbReference type="EMBL" id="THW80179.1"/>
    </source>
</evidence>
<dbReference type="InterPro" id="IPR040185">
    <property type="entry name" value="Far11/STRP"/>
</dbReference>
<dbReference type="GO" id="GO:0007010">
    <property type="term" value="P:cytoskeleton organization"/>
    <property type="evidence" value="ECO:0007669"/>
    <property type="project" value="TreeGrafter"/>
</dbReference>
<dbReference type="PANTHER" id="PTHR13239">
    <property type="entry name" value="PROTEIN REQUIRED FOR HYPHAL ANASTOMOSIS HAM-2"/>
    <property type="match status" value="1"/>
</dbReference>
<evidence type="ECO:0000259" key="2">
    <source>
        <dbReference type="SMART" id="SM01292"/>
    </source>
</evidence>
<dbReference type="PANTHER" id="PTHR13239:SF4">
    <property type="entry name" value="AT25231P"/>
    <property type="match status" value="1"/>
</dbReference>
<dbReference type="SMART" id="SM01292">
    <property type="entry name" value="N1221"/>
    <property type="match status" value="1"/>
</dbReference>
<reference evidence="4 5" key="1">
    <citation type="submission" date="2018-10" db="EMBL/GenBank/DDBJ databases">
        <title>Fifty Aureobasidium pullulans genomes reveal a recombining polyextremotolerant generalist.</title>
        <authorList>
            <person name="Gostincar C."/>
            <person name="Turk M."/>
            <person name="Zajc J."/>
            <person name="Gunde-Cimerman N."/>
        </authorList>
    </citation>
    <scope>NUCLEOTIDE SEQUENCE [LARGE SCALE GENOMIC DNA]</scope>
    <source>
        <strain evidence="4 5">EXF-10659</strain>
    </source>
</reference>
<feature type="region of interest" description="Disordered" evidence="1">
    <location>
        <begin position="481"/>
        <end position="504"/>
    </location>
</feature>
<feature type="region of interest" description="Disordered" evidence="1">
    <location>
        <begin position="1"/>
        <end position="78"/>
    </location>
</feature>
<evidence type="ECO:0008006" key="6">
    <source>
        <dbReference type="Google" id="ProtNLM"/>
    </source>
</evidence>
<feature type="compositionally biased region" description="Pro residues" evidence="1">
    <location>
        <begin position="56"/>
        <end position="66"/>
    </location>
</feature>
<feature type="domain" description="Far11/STRP N-terminal" evidence="2">
    <location>
        <begin position="105"/>
        <end position="441"/>
    </location>
</feature>
<dbReference type="Pfam" id="PF11882">
    <property type="entry name" value="DUF3402"/>
    <property type="match status" value="1"/>
</dbReference>
<evidence type="ECO:0000259" key="3">
    <source>
        <dbReference type="SMART" id="SM01293"/>
    </source>
</evidence>
<feature type="compositionally biased region" description="Low complexity" evidence="1">
    <location>
        <begin position="67"/>
        <end position="78"/>
    </location>
</feature>
<name>A0A4S9AKU1_AURPU</name>
<evidence type="ECO:0000313" key="5">
    <source>
        <dbReference type="Proteomes" id="UP000308802"/>
    </source>
</evidence>
<dbReference type="InterPro" id="IPR021819">
    <property type="entry name" value="Far11/STRP_C"/>
</dbReference>
<dbReference type="AlphaFoldDB" id="A0A4S9AKU1"/>
<sequence length="1025" mass="115242">MDEVKAPEEESDGIVTPAKDTAEQLHLDKAPVVSPADPSTIDNDSKRPLLKRDSSAPPPKQPPPQVPDTDPSQDPPDSLTLAQLKNLRAGFPVLQAQLQQPIPLSSVYDFEYRDSQSFPVELEEWFTYSEKERSKLRQINAAFEQAWRAHTAQDSVPDWTASPEMGMRFVSNLLHDLQLGSPHQQTQALQILTYVCLGTWEETAGRGTPNPFFAVLGSNQPQVTAGLENYAGATYQIQIMINTLCMLAQQGAVPLLYNILKAVCERDLTASAQNEDAAALPKYVEGDESIDVWCALTLIYLFVELSRISEGTPDAQMLHKELAFYLYDVLELTLIPALIKSDLLITCTNMIAQMRWDDYAPVPQTKIFLLLWKTILISFGGIETADKVKSSFQENVGEKDERGHPLITASPLDYHLFRQEITSKYPAYQPPPPLFAFEPENNTILPPLRHRQTKIDSNDNTASAGTGVHGSSILHQAVHIATPAPSPPPSPAGPGGKGGKKQNYQTNQMFPFLYPPLDESSNDLGGKGSTELQDALAGRKWRGSDVPASILEAADLFSKRMRATRAMKQLWDTRINYMKSERGWNADDDVQRLDLYEPQGGEFSLPDDEESLEEKEEPKVEELLSENDMTLAAVAQFYRDVLPQMQSVVFVLLKGMARVYADTTANPQAQAFENGHVPDGISISAEQVDASRSTEITGKAVSSILLLLLKWFKLSHILRFEYLNQLLLDSGYIIAVLRIWQWQDIGRACHFMLDRPELDFFNFCRANSRNPIMPEFATSEEAVESEDEAMPPPIKFRRESEAISEVSSSSVPPDYSTHPPEIDELGYPTQAPPPAPIQNYSYRNTFTYINYLRVLQKITRRKAHRSLLLVSYKSSNVLKKSLRVPVDMMRYYTLKLFKTQVPYCGRKWRQSNMKIITAVWLSVPSELRDDWLSGGGGGMGGAGPGDVDGTVEEALPLEQSLRSLTHWWNVRNYPDKMGVDMKLQVEEQDFFARELEKMDLGRMEEEMLDESIMEDMWTQPTENYA</sequence>
<proteinExistence type="predicted"/>
<feature type="compositionally biased region" description="Basic and acidic residues" evidence="1">
    <location>
        <begin position="43"/>
        <end position="54"/>
    </location>
</feature>
<feature type="compositionally biased region" description="Basic and acidic residues" evidence="1">
    <location>
        <begin position="20"/>
        <end position="29"/>
    </location>
</feature>
<evidence type="ECO:0000256" key="1">
    <source>
        <dbReference type="SAM" id="MobiDB-lite"/>
    </source>
</evidence>
<gene>
    <name evidence="4" type="ORF">D6D19_00629</name>
</gene>
<feature type="domain" description="Far11/STRP C-terminal" evidence="3">
    <location>
        <begin position="547"/>
        <end position="995"/>
    </location>
</feature>
<dbReference type="GO" id="GO:0005829">
    <property type="term" value="C:cytosol"/>
    <property type="evidence" value="ECO:0007669"/>
    <property type="project" value="TreeGrafter"/>
</dbReference>
<dbReference type="Pfam" id="PF07923">
    <property type="entry name" value="N1221"/>
    <property type="match status" value="1"/>
</dbReference>
<dbReference type="SMART" id="SM01293">
    <property type="entry name" value="DUF3402"/>
    <property type="match status" value="1"/>
</dbReference>
<dbReference type="InterPro" id="IPR012486">
    <property type="entry name" value="Far11/STRP_N"/>
</dbReference>
<dbReference type="Proteomes" id="UP000308802">
    <property type="component" value="Unassembled WGS sequence"/>
</dbReference>